<dbReference type="Pfam" id="PF13767">
    <property type="entry name" value="DUF4168"/>
    <property type="match status" value="1"/>
</dbReference>
<name>A0A6C0U1L7_9GAMM</name>
<feature type="chain" id="PRO_5025480815" evidence="1">
    <location>
        <begin position="27"/>
        <end position="122"/>
    </location>
</feature>
<dbReference type="KEGG" id="kim:G3T16_09930"/>
<dbReference type="EMBL" id="CP048711">
    <property type="protein sequence ID" value="QIB65683.1"/>
    <property type="molecule type" value="Genomic_DNA"/>
</dbReference>
<proteinExistence type="predicted"/>
<organism evidence="3 4">
    <name type="scientific">Kineobactrum salinum</name>
    <dbReference type="NCBI Taxonomy" id="2708301"/>
    <lineage>
        <taxon>Bacteria</taxon>
        <taxon>Pseudomonadati</taxon>
        <taxon>Pseudomonadota</taxon>
        <taxon>Gammaproteobacteria</taxon>
        <taxon>Cellvibrionales</taxon>
        <taxon>Halieaceae</taxon>
        <taxon>Kineobactrum</taxon>
    </lineage>
</organism>
<dbReference type="InterPro" id="IPR025433">
    <property type="entry name" value="DUF4168"/>
</dbReference>
<dbReference type="RefSeq" id="WP_163495083.1">
    <property type="nucleotide sequence ID" value="NZ_CP048711.1"/>
</dbReference>
<keyword evidence="4" id="KW-1185">Reference proteome</keyword>
<evidence type="ECO:0000259" key="2">
    <source>
        <dbReference type="Pfam" id="PF13767"/>
    </source>
</evidence>
<dbReference type="Proteomes" id="UP000477680">
    <property type="component" value="Chromosome"/>
</dbReference>
<sequence>MRKSMKALSAAATSLLLLLGAPAVLAQDAPPPQTEQIEVTDSKLALYVQAATKITELRDQFQQKMAEADSPEQAQSLQEEASTEMIGAVESFGMTVEEYNQIAYALQSDPELRERLEKLQNS</sequence>
<evidence type="ECO:0000313" key="4">
    <source>
        <dbReference type="Proteomes" id="UP000477680"/>
    </source>
</evidence>
<dbReference type="AlphaFoldDB" id="A0A6C0U1L7"/>
<feature type="domain" description="DUF4168" evidence="2">
    <location>
        <begin position="41"/>
        <end position="115"/>
    </location>
</feature>
<feature type="signal peptide" evidence="1">
    <location>
        <begin position="1"/>
        <end position="26"/>
    </location>
</feature>
<protein>
    <submittedName>
        <fullName evidence="3">DUF4168 domain-containing protein</fullName>
    </submittedName>
</protein>
<accession>A0A6C0U1L7</accession>
<evidence type="ECO:0000313" key="3">
    <source>
        <dbReference type="EMBL" id="QIB65683.1"/>
    </source>
</evidence>
<evidence type="ECO:0000256" key="1">
    <source>
        <dbReference type="SAM" id="SignalP"/>
    </source>
</evidence>
<keyword evidence="1" id="KW-0732">Signal</keyword>
<gene>
    <name evidence="3" type="ORF">G3T16_09930</name>
</gene>
<reference evidence="3 4" key="1">
    <citation type="submission" date="2020-02" db="EMBL/GenBank/DDBJ databases">
        <title>Genome sequencing for Kineobactrum sp. M2.</title>
        <authorList>
            <person name="Park S.-J."/>
        </authorList>
    </citation>
    <scope>NUCLEOTIDE SEQUENCE [LARGE SCALE GENOMIC DNA]</scope>
    <source>
        <strain evidence="3 4">M2</strain>
    </source>
</reference>